<reference evidence="2" key="1">
    <citation type="submission" date="2016-06" db="EMBL/GenBank/DDBJ databases">
        <authorList>
            <person name="Varghese N."/>
            <person name="Submissions Spin"/>
        </authorList>
    </citation>
    <scope>NUCLEOTIDE SEQUENCE [LARGE SCALE GENOMIC DNA]</scope>
    <source>
        <strain evidence="2">DSM 44151</strain>
    </source>
</reference>
<accession>A0A1C6UWD0</accession>
<dbReference type="GeneID" id="43279242"/>
<proteinExistence type="predicted"/>
<protein>
    <submittedName>
        <fullName evidence="1">Uncharacterized protein</fullName>
    </submittedName>
</protein>
<sequence>MGVDAVLYRQVRAGPARRRPSYVSTEVVADPHDVLLDLLKRVRGGGRTPLLDRVDPLGELVVDAEAVPQLLAELPCLAEVAREPAEVDQIRRLAILARRCLTSRDAEIRFEGD</sequence>
<evidence type="ECO:0000313" key="1">
    <source>
        <dbReference type="EMBL" id="SCL58347.1"/>
    </source>
</evidence>
<evidence type="ECO:0000313" key="2">
    <source>
        <dbReference type="Proteomes" id="UP000198605"/>
    </source>
</evidence>
<dbReference type="EMBL" id="FMIB01000002">
    <property type="protein sequence ID" value="SCL58347.1"/>
    <property type="molecule type" value="Genomic_DNA"/>
</dbReference>
<dbReference type="Proteomes" id="UP000198605">
    <property type="component" value="Unassembled WGS sequence"/>
</dbReference>
<dbReference type="OrthoDB" id="3405030at2"/>
<keyword evidence="2" id="KW-1185">Reference proteome</keyword>
<gene>
    <name evidence="1" type="ORF">GA0070603_2599</name>
</gene>
<dbReference type="AlphaFoldDB" id="A0A1C6UWD0"/>
<name>A0A1C6UWD0_9ACTN</name>
<dbReference type="RefSeq" id="WP_091312367.1">
    <property type="nucleotide sequence ID" value="NZ_CP192013.1"/>
</dbReference>
<organism evidence="1 2">
    <name type="scientific">Micromonospora chersina</name>
    <dbReference type="NCBI Taxonomy" id="47854"/>
    <lineage>
        <taxon>Bacteria</taxon>
        <taxon>Bacillati</taxon>
        <taxon>Actinomycetota</taxon>
        <taxon>Actinomycetes</taxon>
        <taxon>Micromonosporales</taxon>
        <taxon>Micromonosporaceae</taxon>
        <taxon>Micromonospora</taxon>
    </lineage>
</organism>